<evidence type="ECO:0000256" key="4">
    <source>
        <dbReference type="SAM" id="MobiDB-lite"/>
    </source>
</evidence>
<evidence type="ECO:0000313" key="6">
    <source>
        <dbReference type="Proteomes" id="UP001157017"/>
    </source>
</evidence>
<dbReference type="InterPro" id="IPR001345">
    <property type="entry name" value="PG/BPGM_mutase_AS"/>
</dbReference>
<feature type="region of interest" description="Disordered" evidence="4">
    <location>
        <begin position="1"/>
        <end position="50"/>
    </location>
</feature>
<protein>
    <recommendedName>
        <fullName evidence="3">Ribosomal silencing factor RsfS</fullName>
    </recommendedName>
</protein>
<dbReference type="PANTHER" id="PTHR46517">
    <property type="entry name" value="FRUCTOSE-2,6-BISPHOSPHATASE TIGAR"/>
    <property type="match status" value="1"/>
</dbReference>
<keyword evidence="3" id="KW-0678">Repressor</keyword>
<dbReference type="HAMAP" id="MF_01477">
    <property type="entry name" value="Iojap_RsfS"/>
    <property type="match status" value="1"/>
</dbReference>
<evidence type="ECO:0000256" key="1">
    <source>
        <dbReference type="ARBA" id="ARBA00010574"/>
    </source>
</evidence>
<keyword evidence="3" id="KW-0810">Translation regulation</keyword>
<dbReference type="Gene3D" id="3.40.50.1240">
    <property type="entry name" value="Phosphoglycerate mutase-like"/>
    <property type="match status" value="1"/>
</dbReference>
<dbReference type="NCBIfam" id="TIGR00090">
    <property type="entry name" value="rsfS_iojap_ybeB"/>
    <property type="match status" value="1"/>
</dbReference>
<dbReference type="InterPro" id="IPR051695">
    <property type="entry name" value="Phosphoglycerate_Mutase"/>
</dbReference>
<comment type="subcellular location">
    <subcellularLocation>
        <location evidence="3">Cytoplasm</location>
    </subcellularLocation>
</comment>
<dbReference type="SUPFAM" id="SSF53254">
    <property type="entry name" value="Phosphoglycerate mutase-like"/>
    <property type="match status" value="1"/>
</dbReference>
<feature type="compositionally biased region" description="Basic and acidic residues" evidence="4">
    <location>
        <begin position="330"/>
        <end position="341"/>
    </location>
</feature>
<dbReference type="EMBL" id="BSUZ01000001">
    <property type="protein sequence ID" value="GMA85695.1"/>
    <property type="molecule type" value="Genomic_DNA"/>
</dbReference>
<dbReference type="PANTHER" id="PTHR46517:SF1">
    <property type="entry name" value="FRUCTOSE-2,6-BISPHOSPHATASE TIGAR"/>
    <property type="match status" value="1"/>
</dbReference>
<feature type="region of interest" description="Disordered" evidence="4">
    <location>
        <begin position="264"/>
        <end position="378"/>
    </location>
</feature>
<feature type="compositionally biased region" description="Basic and acidic residues" evidence="4">
    <location>
        <begin position="264"/>
        <end position="279"/>
    </location>
</feature>
<reference evidence="6" key="1">
    <citation type="journal article" date="2019" name="Int. J. Syst. Evol. Microbiol.">
        <title>The Global Catalogue of Microorganisms (GCM) 10K type strain sequencing project: providing services to taxonomists for standard genome sequencing and annotation.</title>
        <authorList>
            <consortium name="The Broad Institute Genomics Platform"/>
            <consortium name="The Broad Institute Genome Sequencing Center for Infectious Disease"/>
            <person name="Wu L."/>
            <person name="Ma J."/>
        </authorList>
    </citation>
    <scope>NUCLEOTIDE SEQUENCE [LARGE SCALE GENOMIC DNA]</scope>
    <source>
        <strain evidence="6">NBRC 108730</strain>
    </source>
</reference>
<dbReference type="InterPro" id="IPR029033">
    <property type="entry name" value="His_PPase_superfam"/>
</dbReference>
<gene>
    <name evidence="3" type="primary">rsfS</name>
    <name evidence="5" type="ORF">GCM10025868_09450</name>
</gene>
<dbReference type="InterPro" id="IPR004394">
    <property type="entry name" value="Iojap/RsfS/C7orf30"/>
</dbReference>
<dbReference type="PROSITE" id="PS00175">
    <property type="entry name" value="PG_MUTASE"/>
    <property type="match status" value="1"/>
</dbReference>
<evidence type="ECO:0000313" key="5">
    <source>
        <dbReference type="EMBL" id="GMA85695.1"/>
    </source>
</evidence>
<comment type="similarity">
    <text evidence="1 3">Belongs to the Iojap/RsfS family.</text>
</comment>
<proteinExistence type="inferred from homology"/>
<dbReference type="Gene3D" id="3.30.460.10">
    <property type="entry name" value="Beta Polymerase, domain 2"/>
    <property type="match status" value="1"/>
</dbReference>
<keyword evidence="6" id="KW-1185">Reference proteome</keyword>
<feature type="compositionally biased region" description="Basic residues" evidence="4">
    <location>
        <begin position="287"/>
        <end position="313"/>
    </location>
</feature>
<feature type="compositionally biased region" description="Basic residues" evidence="4">
    <location>
        <begin position="352"/>
        <end position="363"/>
    </location>
</feature>
<name>A0ABQ6JBY6_9ACTN</name>
<comment type="function">
    <text evidence="3">Functions as a ribosomal silencing factor. Interacts with ribosomal protein uL14 (rplN), blocking formation of intersubunit bridge B8. Prevents association of the 30S and 50S ribosomal subunits and the formation of functional ribosomes, thus repressing translation.</text>
</comment>
<feature type="compositionally biased region" description="Basic residues" evidence="4">
    <location>
        <begin position="22"/>
        <end position="35"/>
    </location>
</feature>
<dbReference type="CDD" id="cd07067">
    <property type="entry name" value="HP_PGM_like"/>
    <property type="match status" value="1"/>
</dbReference>
<keyword evidence="3" id="KW-0963">Cytoplasm</keyword>
<dbReference type="InterPro" id="IPR013078">
    <property type="entry name" value="His_Pase_superF_clade-1"/>
</dbReference>
<dbReference type="SMART" id="SM00855">
    <property type="entry name" value="PGAM"/>
    <property type="match status" value="1"/>
</dbReference>
<evidence type="ECO:0000256" key="3">
    <source>
        <dbReference type="HAMAP-Rule" id="MF_01477"/>
    </source>
</evidence>
<comment type="subunit">
    <text evidence="3">Interacts with ribosomal protein uL14 (rplN).</text>
</comment>
<accession>A0ABQ6JBY6</accession>
<dbReference type="InterPro" id="IPR043519">
    <property type="entry name" value="NT_sf"/>
</dbReference>
<feature type="compositionally biased region" description="Low complexity" evidence="4">
    <location>
        <begin position="37"/>
        <end position="50"/>
    </location>
</feature>
<comment type="caution">
    <text evidence="5">The sequence shown here is derived from an EMBL/GenBank/DDBJ whole genome shotgun (WGS) entry which is preliminary data.</text>
</comment>
<dbReference type="Proteomes" id="UP001157017">
    <property type="component" value="Unassembled WGS sequence"/>
</dbReference>
<sequence length="378" mass="41838">MIGCCTRSAHPSARSPCDRVRPRARARPRRRRGGRRQGSPPTSSPSTSATSLVITDAFVVASAPNDRQVGAIVDAVEEALRAHGAKPLRREGEREGRWVLLDYAEVVVHVQHDEERTYYALERLWKDCPSIEPARARAGASSRVRRRRAGGPPVSARRQVLLLRHGQTAWNAAGRFQGQEDIGLDETGRAQAARAAKRLVKLHPHAVVASDLCRAWDTAAALGARTGLPVTKDERLRETYAGRRQGMTMQEIDGRYGAERAAWRSGHDVRPGGDGEPAPRGRGPGGRGRRRARSRPARGRAARRRLARGRHHQRPADPPRRPARALAGADRSRQLPLEHRPGVPRPLDARGAQRRHAPRRRDRRREPTPVWTSGPTTG</sequence>
<dbReference type="Pfam" id="PF02410">
    <property type="entry name" value="RsfS"/>
    <property type="match status" value="1"/>
</dbReference>
<dbReference type="Pfam" id="PF00300">
    <property type="entry name" value="His_Phos_1"/>
    <property type="match status" value="1"/>
</dbReference>
<keyword evidence="2" id="KW-0378">Hydrolase</keyword>
<dbReference type="SUPFAM" id="SSF81301">
    <property type="entry name" value="Nucleotidyltransferase"/>
    <property type="match status" value="1"/>
</dbReference>
<evidence type="ECO:0000256" key="2">
    <source>
        <dbReference type="ARBA" id="ARBA00022801"/>
    </source>
</evidence>
<organism evidence="5 6">
    <name type="scientific">Angustibacter aerolatus</name>
    <dbReference type="NCBI Taxonomy" id="1162965"/>
    <lineage>
        <taxon>Bacteria</taxon>
        <taxon>Bacillati</taxon>
        <taxon>Actinomycetota</taxon>
        <taxon>Actinomycetes</taxon>
        <taxon>Kineosporiales</taxon>
        <taxon>Kineosporiaceae</taxon>
    </lineage>
</organism>